<dbReference type="EMBL" id="UINC01194315">
    <property type="protein sequence ID" value="SVE10349.1"/>
    <property type="molecule type" value="Genomic_DNA"/>
</dbReference>
<gene>
    <name evidence="4" type="ORF">METZ01_LOCUS463203</name>
</gene>
<reference evidence="4" key="1">
    <citation type="submission" date="2018-05" db="EMBL/GenBank/DDBJ databases">
        <authorList>
            <person name="Lanie J.A."/>
            <person name="Ng W.-L."/>
            <person name="Kazmierczak K.M."/>
            <person name="Andrzejewski T.M."/>
            <person name="Davidsen T.M."/>
            <person name="Wayne K.J."/>
            <person name="Tettelin H."/>
            <person name="Glass J.I."/>
            <person name="Rusch D."/>
            <person name="Podicherti R."/>
            <person name="Tsui H.-C.T."/>
            <person name="Winkler M.E."/>
        </authorList>
    </citation>
    <scope>NUCLEOTIDE SEQUENCE</scope>
</reference>
<dbReference type="SUPFAM" id="SSF53649">
    <property type="entry name" value="Alkaline phosphatase-like"/>
    <property type="match status" value="1"/>
</dbReference>
<dbReference type="InterPro" id="IPR050738">
    <property type="entry name" value="Sulfatase"/>
</dbReference>
<evidence type="ECO:0000313" key="4">
    <source>
        <dbReference type="EMBL" id="SVE10349.1"/>
    </source>
</evidence>
<evidence type="ECO:0000259" key="3">
    <source>
        <dbReference type="Pfam" id="PF00884"/>
    </source>
</evidence>
<dbReference type="InterPro" id="IPR000917">
    <property type="entry name" value="Sulfatase_N"/>
</dbReference>
<feature type="non-terminal residue" evidence="4">
    <location>
        <position position="250"/>
    </location>
</feature>
<dbReference type="PANTHER" id="PTHR42693">
    <property type="entry name" value="ARYLSULFATASE FAMILY MEMBER"/>
    <property type="match status" value="1"/>
</dbReference>
<dbReference type="InterPro" id="IPR017850">
    <property type="entry name" value="Alkaline_phosphatase_core_sf"/>
</dbReference>
<dbReference type="Gene3D" id="3.40.720.10">
    <property type="entry name" value="Alkaline Phosphatase, subunit A"/>
    <property type="match status" value="1"/>
</dbReference>
<sequence length="250" mass="28442">YPHTAGVPRNLTAMPPEIQTVAQMVSEDYRTAYFGKWHLGDEVIRQRGFDEWVSIMDRLYAEYTKPEYIGRFSDYREYLANLGYEPDIEIPGGKIFSDELRSTLPAEHQQAPFLANNAERFIRDNVGNPFVMYVSMLEPHPPFNGPYNHLYDPDKLPVDPSFLKPPEGGPLVNRLRSEYYMQGEFDGHDLSTEAGWRQLRANYMGHITLVDDAVGKIVKVLEDSGVADNTILVFTSEHGDLVGSHAMLEL</sequence>
<dbReference type="GO" id="GO:0004065">
    <property type="term" value="F:arylsulfatase activity"/>
    <property type="evidence" value="ECO:0007669"/>
    <property type="project" value="TreeGrafter"/>
</dbReference>
<comment type="similarity">
    <text evidence="1">Belongs to the sulfatase family.</text>
</comment>
<feature type="domain" description="Sulfatase N-terminal" evidence="3">
    <location>
        <begin position="14"/>
        <end position="243"/>
    </location>
</feature>
<dbReference type="AlphaFoldDB" id="A0A383AS61"/>
<accession>A0A383AS61</accession>
<evidence type="ECO:0000256" key="2">
    <source>
        <dbReference type="ARBA" id="ARBA00022801"/>
    </source>
</evidence>
<name>A0A383AS61_9ZZZZ</name>
<organism evidence="4">
    <name type="scientific">marine metagenome</name>
    <dbReference type="NCBI Taxonomy" id="408172"/>
    <lineage>
        <taxon>unclassified sequences</taxon>
        <taxon>metagenomes</taxon>
        <taxon>ecological metagenomes</taxon>
    </lineage>
</organism>
<dbReference type="PANTHER" id="PTHR42693:SF53">
    <property type="entry name" value="ENDO-4-O-SULFATASE"/>
    <property type="match status" value="1"/>
</dbReference>
<keyword evidence="2" id="KW-0378">Hydrolase</keyword>
<dbReference type="Pfam" id="PF00884">
    <property type="entry name" value="Sulfatase"/>
    <property type="match status" value="1"/>
</dbReference>
<feature type="non-terminal residue" evidence="4">
    <location>
        <position position="1"/>
    </location>
</feature>
<evidence type="ECO:0000256" key="1">
    <source>
        <dbReference type="ARBA" id="ARBA00008779"/>
    </source>
</evidence>
<proteinExistence type="inferred from homology"/>
<protein>
    <recommendedName>
        <fullName evidence="3">Sulfatase N-terminal domain-containing protein</fullName>
    </recommendedName>
</protein>